<protein>
    <submittedName>
        <fullName evidence="3">Uncharacterized protein</fullName>
    </submittedName>
</protein>
<feature type="region of interest" description="Disordered" evidence="2">
    <location>
        <begin position="1281"/>
        <end position="1378"/>
    </location>
</feature>
<evidence type="ECO:0000256" key="2">
    <source>
        <dbReference type="SAM" id="MobiDB-lite"/>
    </source>
</evidence>
<gene>
    <name evidence="3" type="ORF">JKIAZH3_G423</name>
</gene>
<feature type="compositionally biased region" description="Acidic residues" evidence="2">
    <location>
        <begin position="495"/>
        <end position="505"/>
    </location>
</feature>
<feature type="coiled-coil region" evidence="1">
    <location>
        <begin position="584"/>
        <end position="611"/>
    </location>
</feature>
<feature type="compositionally biased region" description="Basic and acidic residues" evidence="2">
    <location>
        <begin position="1167"/>
        <end position="1177"/>
    </location>
</feature>
<feature type="compositionally biased region" description="Basic and acidic residues" evidence="2">
    <location>
        <begin position="961"/>
        <end position="973"/>
    </location>
</feature>
<feature type="compositionally biased region" description="Low complexity" evidence="2">
    <location>
        <begin position="256"/>
        <end position="275"/>
    </location>
</feature>
<feature type="region of interest" description="Disordered" evidence="2">
    <location>
        <begin position="1052"/>
        <end position="1235"/>
    </location>
</feature>
<feature type="compositionally biased region" description="Low complexity" evidence="2">
    <location>
        <begin position="1092"/>
        <end position="1122"/>
    </location>
</feature>
<feature type="region of interest" description="Disordered" evidence="2">
    <location>
        <begin position="162"/>
        <end position="513"/>
    </location>
</feature>
<feature type="region of interest" description="Disordered" evidence="2">
    <location>
        <begin position="924"/>
        <end position="996"/>
    </location>
</feature>
<evidence type="ECO:0000256" key="1">
    <source>
        <dbReference type="SAM" id="Coils"/>
    </source>
</evidence>
<dbReference type="EMBL" id="CAJHJG010002055">
    <property type="protein sequence ID" value="CAD6916950.1"/>
    <property type="molecule type" value="Genomic_DNA"/>
</dbReference>
<feature type="compositionally biased region" description="Low complexity" evidence="2">
    <location>
        <begin position="1183"/>
        <end position="1199"/>
    </location>
</feature>
<keyword evidence="1" id="KW-0175">Coiled coil</keyword>
<feature type="compositionally biased region" description="Low complexity" evidence="2">
    <location>
        <begin position="283"/>
        <end position="292"/>
    </location>
</feature>
<feature type="compositionally biased region" description="Low complexity" evidence="2">
    <location>
        <begin position="1309"/>
        <end position="1338"/>
    </location>
</feature>
<feature type="compositionally biased region" description="Polar residues" evidence="2">
    <location>
        <begin position="1070"/>
        <end position="1079"/>
    </location>
</feature>
<feature type="compositionally biased region" description="Polar residues" evidence="2">
    <location>
        <begin position="319"/>
        <end position="331"/>
    </location>
</feature>
<evidence type="ECO:0000313" key="3">
    <source>
        <dbReference type="EMBL" id="CAD6916950.1"/>
    </source>
</evidence>
<feature type="compositionally biased region" description="Polar residues" evidence="2">
    <location>
        <begin position="1220"/>
        <end position="1235"/>
    </location>
</feature>
<comment type="caution">
    <text evidence="3">The sequence shown here is derived from an EMBL/GenBank/DDBJ whole genome shotgun (WGS) entry which is preliminary data.</text>
</comment>
<feature type="compositionally biased region" description="Polar residues" evidence="2">
    <location>
        <begin position="419"/>
        <end position="456"/>
    </location>
</feature>
<dbReference type="Proteomes" id="UP000836402">
    <property type="component" value="Unassembled WGS sequence"/>
</dbReference>
<feature type="region of interest" description="Disordered" evidence="2">
    <location>
        <begin position="1010"/>
        <end position="1032"/>
    </location>
</feature>
<proteinExistence type="predicted"/>
<keyword evidence="4" id="KW-1185">Reference proteome</keyword>
<feature type="coiled-coil region" evidence="1">
    <location>
        <begin position="680"/>
        <end position="850"/>
    </location>
</feature>
<feature type="compositionally biased region" description="Polar residues" evidence="2">
    <location>
        <begin position="1017"/>
        <end position="1032"/>
    </location>
</feature>
<feature type="compositionally biased region" description="Polar residues" evidence="2">
    <location>
        <begin position="183"/>
        <end position="194"/>
    </location>
</feature>
<reference evidence="3" key="1">
    <citation type="submission" date="2020-10" db="EMBL/GenBank/DDBJ databases">
        <authorList>
            <person name="Sedaghatjoo S."/>
        </authorList>
    </citation>
    <scope>NUCLEOTIDE SEQUENCE</scope>
    <source>
        <strain evidence="3">AZH3</strain>
    </source>
</reference>
<feature type="compositionally biased region" description="Basic and acidic residues" evidence="2">
    <location>
        <begin position="345"/>
        <end position="356"/>
    </location>
</feature>
<feature type="compositionally biased region" description="Acidic residues" evidence="2">
    <location>
        <begin position="944"/>
        <end position="955"/>
    </location>
</feature>
<feature type="region of interest" description="Disordered" evidence="2">
    <location>
        <begin position="21"/>
        <end position="101"/>
    </location>
</feature>
<sequence>MAYTSYAGSLRAESSLDTIQEGNSFLDDNSSDDVYPPRIQPEPASSISIHSPKSRNLLPPGHQSPTTRIPSGSVVLDNITNSGNPSRSRHGTADSAGSGNTTASVISLNESELFRGAQYALAHLEYAVPQHHEDTATSVALSQHYRYDNLDRTERIEDVNLTGISQMPKTPGNTTRRAIGNNMPESPSLPSSLRQAHAMATPRSKSVTFAPPPSSSQTQQHERETSAGSDPEIDGLGSPEHDTSSEWARPPPSESSPPSRSLVRSPPRRSPSPLETPRELEPVSELALESLPSPSPADSPSPSARSSALLRSNRRSVSPSRHTSVANTPSRLRNVVIVTDTESSVDSHHGPDDSAERSPPPSRPSSRQGHSSPLRLSRTPVPQQPPLLGPASSSSPAPFLSLPLQSPAVQSLARAKSPAGSSSPSTVVTNGTGTFATAESFQTTPSHTTRTSNLSGTGFVRESSTRPQFPSLFSGDMSFSVDRDEEPADLREGDAEVEVEDEDNEDKLPSSIENSLSRLTRAAQRNRTAAASAFAHLGTHDDFELQENELEEDEEEDGAGRTVEKLEHGAELVQEMHELHAALQANLLRRLQAAERAQVKEREERVGLEDNVKRLVVGLMTNQAVGDDVGKEEVGEGEGEKEGMESLFGKFRAWAFQVSSMQDRCEHQPTTSASDGADRLLALQSELDILTSELERLEQAHTTVQTRVAELESERDELNDEQGVFEHELTNARQEREDFRVERDELAETLSLAQRRVSVLEVQVAEESAGRSQADAYRRRLEEGFEAQLAGLRKELEETQRENVRFDEERREVEERGREEVHGLALLKVRDRMEQENANYAMALAAKQQELSLLKRNSGRTSTANMTTVAMPLGMKTPRASDRHRDEQVDPPVTVRRRPPTAVLQSMILNTETPLPSSRIASRYKNGALHPESSGKESATEMGMETEEEESEVGDEVSALRVKDGQSSRRALGDRGVSANQSAALKPRLSSHASLGSVAGRASRVAVNDENVPPVSRASSLASIATGSSQINGIKRARSSLGAAALSSATAATRASVLGARPASRASLGGISNASSTAASRLERPRPPPPSRSVAPSPTPSMASVSSTKSFASSAASTSTRTGVLRSAATARKSGVEASRYAGGGGAAPTPTPASASGRTNGGNVLGRDRVASRPRESGAMGRTSSSSAAPTTASAARTTLKRSTPDEDLDAVVRGSDHYSASTSALPAASGSTTSLRSTIVAARHARPLGTSLSSISMGQSNRSMSTSAVLEGEMTVAEMSESMSVGPGPAPLPSMSLDHQRRPSRPPSAATSSASGGAPVVTGRLSELSSNSSRSGSGYGGARAGVSVPGGARRPSYGVAAAAARVPSYERRMLPA</sequence>
<name>A0ABN7IUF2_9BASI</name>
<feature type="compositionally biased region" description="Low complexity" evidence="2">
    <location>
        <begin position="300"/>
        <end position="318"/>
    </location>
</feature>
<feature type="compositionally biased region" description="Polar residues" evidence="2">
    <location>
        <begin position="162"/>
        <end position="176"/>
    </location>
</feature>
<organism evidence="3 4">
    <name type="scientific">Tilletia caries</name>
    <name type="common">wheat bunt fungus</name>
    <dbReference type="NCBI Taxonomy" id="13290"/>
    <lineage>
        <taxon>Eukaryota</taxon>
        <taxon>Fungi</taxon>
        <taxon>Dikarya</taxon>
        <taxon>Basidiomycota</taxon>
        <taxon>Ustilaginomycotina</taxon>
        <taxon>Exobasidiomycetes</taxon>
        <taxon>Tilletiales</taxon>
        <taxon>Tilletiaceae</taxon>
        <taxon>Tilletia</taxon>
    </lineage>
</organism>
<feature type="compositionally biased region" description="Low complexity" evidence="2">
    <location>
        <begin position="389"/>
        <end position="408"/>
    </location>
</feature>
<evidence type="ECO:0000313" key="4">
    <source>
        <dbReference type="Proteomes" id="UP000836402"/>
    </source>
</evidence>
<accession>A0ABN7IUF2</accession>